<keyword evidence="2" id="KW-0548">Nucleotidyltransferase</keyword>
<dbReference type="EMBL" id="SSTE01015881">
    <property type="protein sequence ID" value="KAA0042971.1"/>
    <property type="molecule type" value="Genomic_DNA"/>
</dbReference>
<proteinExistence type="predicted"/>
<accession>A0A5A7TN14</accession>
<dbReference type="GO" id="GO:0003964">
    <property type="term" value="F:RNA-directed DNA polymerase activity"/>
    <property type="evidence" value="ECO:0007669"/>
    <property type="project" value="UniProtKB-KW"/>
</dbReference>
<evidence type="ECO:0000256" key="1">
    <source>
        <dbReference type="SAM" id="MobiDB-lite"/>
    </source>
</evidence>
<evidence type="ECO:0000313" key="3">
    <source>
        <dbReference type="Proteomes" id="UP000321393"/>
    </source>
</evidence>
<dbReference type="Proteomes" id="UP000321393">
    <property type="component" value="Unassembled WGS sequence"/>
</dbReference>
<feature type="region of interest" description="Disordered" evidence="1">
    <location>
        <begin position="112"/>
        <end position="135"/>
    </location>
</feature>
<reference evidence="2 3" key="1">
    <citation type="submission" date="2019-08" db="EMBL/GenBank/DDBJ databases">
        <title>Draft genome sequences of two oriental melons (Cucumis melo L. var makuwa).</title>
        <authorList>
            <person name="Kwon S.-Y."/>
        </authorList>
    </citation>
    <scope>NUCLEOTIDE SEQUENCE [LARGE SCALE GENOMIC DNA]</scope>
    <source>
        <strain evidence="3">cv. SW 3</strain>
        <tissue evidence="2">Leaf</tissue>
    </source>
</reference>
<comment type="caution">
    <text evidence="2">The sequence shown here is derived from an EMBL/GenBank/DDBJ whole genome shotgun (WGS) entry which is preliminary data.</text>
</comment>
<evidence type="ECO:0000313" key="2">
    <source>
        <dbReference type="EMBL" id="KAA0042971.1"/>
    </source>
</evidence>
<sequence length="331" mass="36866">MVSERSNNKTLEKFLGITQTKTVPPLTQSSSWTPPWKKYSNGFRHCRSIQWANPHRRSRNLLARNHFTHRLCRVRGPMRCRPLISSPIPSASTRRRLSNRLTLSVIYRCTRRPSPNEANQHHNRSEIEASESSAPSGYGQPYVCGLGINQTYRRAVFEVNASLAQTDLPMYSKNPIILLPNVPSNYITNSVAFSARSLTHDNGKPILVWHTNVRETASTSQPIGPAAIQTSFPTLSAIAQSGMSQSLGLISVDGTNPWILDSGATYHLTGKGQIVLFDGFSLQNVLHVPKLSYNLLSISKITCELHCKATFLPECLLSGLEFGEDDWHCPT</sequence>
<protein>
    <submittedName>
        <fullName evidence="2">Reverse transcriptase</fullName>
    </submittedName>
</protein>
<name>A0A5A7TN14_CUCMM</name>
<dbReference type="AlphaFoldDB" id="A0A5A7TN14"/>
<gene>
    <name evidence="2" type="ORF">E6C27_scaffold75G00440</name>
</gene>
<keyword evidence="2" id="KW-0808">Transferase</keyword>
<organism evidence="2 3">
    <name type="scientific">Cucumis melo var. makuwa</name>
    <name type="common">Oriental melon</name>
    <dbReference type="NCBI Taxonomy" id="1194695"/>
    <lineage>
        <taxon>Eukaryota</taxon>
        <taxon>Viridiplantae</taxon>
        <taxon>Streptophyta</taxon>
        <taxon>Embryophyta</taxon>
        <taxon>Tracheophyta</taxon>
        <taxon>Spermatophyta</taxon>
        <taxon>Magnoliopsida</taxon>
        <taxon>eudicotyledons</taxon>
        <taxon>Gunneridae</taxon>
        <taxon>Pentapetalae</taxon>
        <taxon>rosids</taxon>
        <taxon>fabids</taxon>
        <taxon>Cucurbitales</taxon>
        <taxon>Cucurbitaceae</taxon>
        <taxon>Benincaseae</taxon>
        <taxon>Cucumis</taxon>
    </lineage>
</organism>
<keyword evidence="2" id="KW-0695">RNA-directed DNA polymerase</keyword>